<gene>
    <name evidence="2" type="ORF">CLV71_11555</name>
</gene>
<reference evidence="2 3" key="1">
    <citation type="submission" date="2019-03" db="EMBL/GenBank/DDBJ databases">
        <title>Genomic Encyclopedia of Archaeal and Bacterial Type Strains, Phase II (KMG-II): from individual species to whole genera.</title>
        <authorList>
            <person name="Goeker M."/>
        </authorList>
    </citation>
    <scope>NUCLEOTIDE SEQUENCE [LARGE SCALE GENOMIC DNA]</scope>
    <source>
        <strain evidence="2 3">DSM 45499</strain>
    </source>
</reference>
<dbReference type="PANTHER" id="PTHR43162">
    <property type="match status" value="1"/>
</dbReference>
<organism evidence="2 3">
    <name type="scientific">Actinophytocola oryzae</name>
    <dbReference type="NCBI Taxonomy" id="502181"/>
    <lineage>
        <taxon>Bacteria</taxon>
        <taxon>Bacillati</taxon>
        <taxon>Actinomycetota</taxon>
        <taxon>Actinomycetes</taxon>
        <taxon>Pseudonocardiales</taxon>
        <taxon>Pseudonocardiaceae</taxon>
    </lineage>
</organism>
<sequence length="271" mass="29005">MYLVTGATGTVGRPLVELLRGSGVRAVSRSVTELPGAEVVTEPEFTGVDGVFLNARAVGLDAADLLARAGEQGVRRVVVLAASNVDEPLDEQPSRFNGDRNAEVEAAAIDSGLEWVSLRPTYFAVNAEYSWGGQLRRGDVVRAPFPEATEAPIDPRDIAAVAAAALTTDDLVGDKLLLTGPESLTHTEMVATIGRVLGRDLRLEPVPVEIASRVLVDNGHRPEFVTALMDRYRREAGRPAHVSADAEKALGRPPRPFAEWVADHAALFTRA</sequence>
<dbReference type="Pfam" id="PF13460">
    <property type="entry name" value="NAD_binding_10"/>
    <property type="match status" value="1"/>
</dbReference>
<proteinExistence type="predicted"/>
<dbReference type="Gene3D" id="3.40.50.720">
    <property type="entry name" value="NAD(P)-binding Rossmann-like Domain"/>
    <property type="match status" value="1"/>
</dbReference>
<comment type="caution">
    <text evidence="2">The sequence shown here is derived from an EMBL/GenBank/DDBJ whole genome shotgun (WGS) entry which is preliminary data.</text>
</comment>
<dbReference type="SUPFAM" id="SSF51735">
    <property type="entry name" value="NAD(P)-binding Rossmann-fold domains"/>
    <property type="match status" value="1"/>
</dbReference>
<dbReference type="RefSeq" id="WP_133906822.1">
    <property type="nucleotide sequence ID" value="NZ_SOCP01000015.1"/>
</dbReference>
<dbReference type="PANTHER" id="PTHR43162:SF1">
    <property type="entry name" value="PRESTALK A DIFFERENTIATION PROTEIN A"/>
    <property type="match status" value="1"/>
</dbReference>
<dbReference type="InterPro" id="IPR016040">
    <property type="entry name" value="NAD(P)-bd_dom"/>
</dbReference>
<name>A0A4R7V2L3_9PSEU</name>
<dbReference type="AlphaFoldDB" id="A0A4R7V2L3"/>
<evidence type="ECO:0000313" key="3">
    <source>
        <dbReference type="Proteomes" id="UP000294927"/>
    </source>
</evidence>
<dbReference type="Proteomes" id="UP000294927">
    <property type="component" value="Unassembled WGS sequence"/>
</dbReference>
<evidence type="ECO:0000313" key="2">
    <source>
        <dbReference type="EMBL" id="TDV43593.1"/>
    </source>
</evidence>
<keyword evidence="3" id="KW-1185">Reference proteome</keyword>
<dbReference type="InterPro" id="IPR036291">
    <property type="entry name" value="NAD(P)-bd_dom_sf"/>
</dbReference>
<evidence type="ECO:0000259" key="1">
    <source>
        <dbReference type="Pfam" id="PF13460"/>
    </source>
</evidence>
<feature type="domain" description="NAD(P)-binding" evidence="1">
    <location>
        <begin position="6"/>
        <end position="168"/>
    </location>
</feature>
<dbReference type="OrthoDB" id="3207931at2"/>
<accession>A0A4R7V2L3</accession>
<protein>
    <submittedName>
        <fullName evidence="2">Uncharacterized protein YbjT (DUF2867 family)</fullName>
    </submittedName>
</protein>
<dbReference type="EMBL" id="SOCP01000015">
    <property type="protein sequence ID" value="TDV43593.1"/>
    <property type="molecule type" value="Genomic_DNA"/>
</dbReference>
<dbReference type="InterPro" id="IPR051604">
    <property type="entry name" value="Ergot_Alk_Oxidoreductase"/>
</dbReference>